<dbReference type="Proteomes" id="UP000663842">
    <property type="component" value="Unassembled WGS sequence"/>
</dbReference>
<sequence length="221" mass="25098">MTILKVILIAIAAMLGFSSADIVVYTSAGYKLTLVNDDINFQQDTRQRCIDTFFATMPAMCNRFNNAACSRDVRVTIDPKYDAVAYASGNAIVISANWLRNNPQDTDVMTHECMHIVQSYPGGAPGWLVEGIADYARWKFGRNNLAANWRLPDFDRNQHYTNAYRVTARFLAWCEQRYPNIVNQLDGALRSKTYTNNSWNLFSGGRSVDQLWLDYSINPNI</sequence>
<dbReference type="Proteomes" id="UP000663856">
    <property type="component" value="Unassembled WGS sequence"/>
</dbReference>
<evidence type="ECO:0000256" key="1">
    <source>
        <dbReference type="SAM" id="SignalP"/>
    </source>
</evidence>
<dbReference type="AlphaFoldDB" id="A0A816N9P3"/>
<dbReference type="PANTHER" id="PTHR33321:SF12">
    <property type="entry name" value="PLANT BASIC SECRETORY PROTEIN (BSP) FAMILY PROTEIN"/>
    <property type="match status" value="1"/>
</dbReference>
<evidence type="ECO:0000313" key="3">
    <source>
        <dbReference type="EMBL" id="CAF2183251.1"/>
    </source>
</evidence>
<evidence type="ECO:0000313" key="2">
    <source>
        <dbReference type="EMBL" id="CAF2033634.1"/>
    </source>
</evidence>
<reference evidence="2" key="1">
    <citation type="submission" date="2021-02" db="EMBL/GenBank/DDBJ databases">
        <authorList>
            <person name="Nowell W R."/>
        </authorList>
    </citation>
    <scope>NUCLEOTIDE SEQUENCE</scope>
</reference>
<evidence type="ECO:0000313" key="6">
    <source>
        <dbReference type="EMBL" id="CAF4653702.1"/>
    </source>
</evidence>
<protein>
    <recommendedName>
        <fullName evidence="8">Secretory protein</fullName>
    </recommendedName>
</protein>
<comment type="caution">
    <text evidence="2">The sequence shown here is derived from an EMBL/GenBank/DDBJ whole genome shotgun (WGS) entry which is preliminary data.</text>
</comment>
<evidence type="ECO:0008006" key="8">
    <source>
        <dbReference type="Google" id="ProtNLM"/>
    </source>
</evidence>
<name>A0A816N9P3_9BILA</name>
<dbReference type="Pfam" id="PF04450">
    <property type="entry name" value="BSP"/>
    <property type="match status" value="1"/>
</dbReference>
<evidence type="ECO:0000313" key="7">
    <source>
        <dbReference type="Proteomes" id="UP000663824"/>
    </source>
</evidence>
<evidence type="ECO:0000313" key="5">
    <source>
        <dbReference type="EMBL" id="CAF3726350.1"/>
    </source>
</evidence>
<dbReference type="InterPro" id="IPR007541">
    <property type="entry name" value="Uncharacterised_BSP"/>
</dbReference>
<gene>
    <name evidence="2" type="ORF">MBJ925_LOCUS10323</name>
    <name evidence="6" type="ORF">SMN809_LOCUS41216</name>
    <name evidence="5" type="ORF">UXM345_LOCUS535</name>
    <name evidence="4" type="ORF">WKI299_LOCUS33900</name>
    <name evidence="3" type="ORF">XDN619_LOCUS31864</name>
</gene>
<dbReference type="Proteomes" id="UP000663824">
    <property type="component" value="Unassembled WGS sequence"/>
</dbReference>
<dbReference type="Proteomes" id="UP000663887">
    <property type="component" value="Unassembled WGS sequence"/>
</dbReference>
<dbReference type="Proteomes" id="UP000676336">
    <property type="component" value="Unassembled WGS sequence"/>
</dbReference>
<keyword evidence="1" id="KW-0732">Signal</keyword>
<feature type="signal peptide" evidence="1">
    <location>
        <begin position="1"/>
        <end position="20"/>
    </location>
</feature>
<dbReference type="EMBL" id="CAJOBF010000023">
    <property type="protein sequence ID" value="CAF3726350.1"/>
    <property type="molecule type" value="Genomic_DNA"/>
</dbReference>
<dbReference type="EMBL" id="CAJNRF010016219">
    <property type="protein sequence ID" value="CAF2189525.1"/>
    <property type="molecule type" value="Genomic_DNA"/>
</dbReference>
<evidence type="ECO:0000313" key="4">
    <source>
        <dbReference type="EMBL" id="CAF2189525.1"/>
    </source>
</evidence>
<dbReference type="PANTHER" id="PTHR33321">
    <property type="match status" value="1"/>
</dbReference>
<dbReference type="EMBL" id="CAJOBI010115600">
    <property type="protein sequence ID" value="CAF4653702.1"/>
    <property type="molecule type" value="Genomic_DNA"/>
</dbReference>
<dbReference type="EMBL" id="CAJNRG010015850">
    <property type="protein sequence ID" value="CAF2183251.1"/>
    <property type="molecule type" value="Genomic_DNA"/>
</dbReference>
<proteinExistence type="predicted"/>
<organism evidence="2 7">
    <name type="scientific">Rotaria magnacalcarata</name>
    <dbReference type="NCBI Taxonomy" id="392030"/>
    <lineage>
        <taxon>Eukaryota</taxon>
        <taxon>Metazoa</taxon>
        <taxon>Spiralia</taxon>
        <taxon>Gnathifera</taxon>
        <taxon>Rotifera</taxon>
        <taxon>Eurotatoria</taxon>
        <taxon>Bdelloidea</taxon>
        <taxon>Philodinida</taxon>
        <taxon>Philodinidae</taxon>
        <taxon>Rotaria</taxon>
    </lineage>
</organism>
<feature type="chain" id="PRO_5036230344" description="Secretory protein" evidence="1">
    <location>
        <begin position="21"/>
        <end position="221"/>
    </location>
</feature>
<dbReference type="EMBL" id="CAJNRE010004276">
    <property type="protein sequence ID" value="CAF2033634.1"/>
    <property type="molecule type" value="Genomic_DNA"/>
</dbReference>
<accession>A0A816N9P3</accession>